<dbReference type="InterPro" id="IPR009057">
    <property type="entry name" value="Homeodomain-like_sf"/>
</dbReference>
<dbReference type="SMART" id="SM00342">
    <property type="entry name" value="HTH_ARAC"/>
    <property type="match status" value="1"/>
</dbReference>
<accession>A0A7X2IJJ9</accession>
<sequence>MLAPSSGPWNTFSRRCRPQGWESGCGVMLMSKVPLTSIVWPPAAWAATHAVTSNREMARFIVAPVRFASHSRPHTPAPMIGKTRHATQTPADEPRGVLVPRFEQGRFSHDRQAPCAALAELVEHYWHVAWDMDGHPPQTQETLPHPNVHLVIEHDTEGIHGVHTARYTKLLAGRGFAFGIKFRPGGFQPFLGRPLATIADSKLAPDTVFGAAGLAYAQHIRSCGDAPSRFAAAEALLLARLPQLAVHGDVARANALVAAIAADTGMVTVDALAEHSGLNKRSLQRLFQHYVGVGPKWVIKRYRMHEAVAQLQAGVPVKLAQLALDLGYFDQAHFVNEFTALVGKPPGEYLRTLPAG</sequence>
<keyword evidence="7" id="KW-1185">Reference proteome</keyword>
<organism evidence="6 7">
    <name type="scientific">Pseudoduganella rivuli</name>
    <dbReference type="NCBI Taxonomy" id="2666085"/>
    <lineage>
        <taxon>Bacteria</taxon>
        <taxon>Pseudomonadati</taxon>
        <taxon>Pseudomonadota</taxon>
        <taxon>Betaproteobacteria</taxon>
        <taxon>Burkholderiales</taxon>
        <taxon>Oxalobacteraceae</taxon>
        <taxon>Telluria group</taxon>
        <taxon>Pseudoduganella</taxon>
    </lineage>
</organism>
<dbReference type="SUPFAM" id="SSF46689">
    <property type="entry name" value="Homeodomain-like"/>
    <property type="match status" value="1"/>
</dbReference>
<evidence type="ECO:0000256" key="1">
    <source>
        <dbReference type="ARBA" id="ARBA00023015"/>
    </source>
</evidence>
<dbReference type="PANTHER" id="PTHR46796">
    <property type="entry name" value="HTH-TYPE TRANSCRIPTIONAL ACTIVATOR RHAS-RELATED"/>
    <property type="match status" value="1"/>
</dbReference>
<dbReference type="PROSITE" id="PS01124">
    <property type="entry name" value="HTH_ARAC_FAMILY_2"/>
    <property type="match status" value="1"/>
</dbReference>
<evidence type="ECO:0000256" key="2">
    <source>
        <dbReference type="ARBA" id="ARBA00023125"/>
    </source>
</evidence>
<evidence type="ECO:0000313" key="7">
    <source>
        <dbReference type="Proteomes" id="UP000446768"/>
    </source>
</evidence>
<evidence type="ECO:0000259" key="5">
    <source>
        <dbReference type="PROSITE" id="PS01124"/>
    </source>
</evidence>
<keyword evidence="3" id="KW-0804">Transcription</keyword>
<dbReference type="EMBL" id="WKJJ01000002">
    <property type="protein sequence ID" value="MRV70873.1"/>
    <property type="molecule type" value="Genomic_DNA"/>
</dbReference>
<evidence type="ECO:0000313" key="6">
    <source>
        <dbReference type="EMBL" id="MRV70873.1"/>
    </source>
</evidence>
<evidence type="ECO:0000256" key="4">
    <source>
        <dbReference type="SAM" id="MobiDB-lite"/>
    </source>
</evidence>
<dbReference type="PROSITE" id="PS00041">
    <property type="entry name" value="HTH_ARAC_FAMILY_1"/>
    <property type="match status" value="1"/>
</dbReference>
<dbReference type="PANTHER" id="PTHR46796:SF13">
    <property type="entry name" value="HTH-TYPE TRANSCRIPTIONAL ACTIVATOR RHAS"/>
    <property type="match status" value="1"/>
</dbReference>
<dbReference type="InterPro" id="IPR018060">
    <property type="entry name" value="HTH_AraC"/>
</dbReference>
<dbReference type="GO" id="GO:0043565">
    <property type="term" value="F:sequence-specific DNA binding"/>
    <property type="evidence" value="ECO:0007669"/>
    <property type="project" value="InterPro"/>
</dbReference>
<feature type="domain" description="HTH araC/xylS-type" evidence="5">
    <location>
        <begin position="251"/>
        <end position="352"/>
    </location>
</feature>
<dbReference type="InterPro" id="IPR018062">
    <property type="entry name" value="HTH_AraC-typ_CS"/>
</dbReference>
<keyword evidence="1" id="KW-0805">Transcription regulation</keyword>
<dbReference type="Pfam" id="PF20240">
    <property type="entry name" value="DUF6597"/>
    <property type="match status" value="1"/>
</dbReference>
<evidence type="ECO:0000256" key="3">
    <source>
        <dbReference type="ARBA" id="ARBA00023163"/>
    </source>
</evidence>
<gene>
    <name evidence="6" type="ORF">GJ700_03955</name>
</gene>
<dbReference type="InterPro" id="IPR046532">
    <property type="entry name" value="DUF6597"/>
</dbReference>
<feature type="region of interest" description="Disordered" evidence="4">
    <location>
        <begin position="72"/>
        <end position="93"/>
    </location>
</feature>
<dbReference type="Pfam" id="PF12833">
    <property type="entry name" value="HTH_18"/>
    <property type="match status" value="1"/>
</dbReference>
<comment type="caution">
    <text evidence="6">The sequence shown here is derived from an EMBL/GenBank/DDBJ whole genome shotgun (WGS) entry which is preliminary data.</text>
</comment>
<name>A0A7X2IJJ9_9BURK</name>
<dbReference type="AlphaFoldDB" id="A0A7X2IJJ9"/>
<dbReference type="Gene3D" id="1.10.10.60">
    <property type="entry name" value="Homeodomain-like"/>
    <property type="match status" value="1"/>
</dbReference>
<dbReference type="Proteomes" id="UP000446768">
    <property type="component" value="Unassembled WGS sequence"/>
</dbReference>
<protein>
    <submittedName>
        <fullName evidence="6">Helix-turn-helix domain-containing protein</fullName>
    </submittedName>
</protein>
<keyword evidence="2" id="KW-0238">DNA-binding</keyword>
<dbReference type="GO" id="GO:0003700">
    <property type="term" value="F:DNA-binding transcription factor activity"/>
    <property type="evidence" value="ECO:0007669"/>
    <property type="project" value="InterPro"/>
</dbReference>
<dbReference type="InterPro" id="IPR050204">
    <property type="entry name" value="AraC_XylS_family_regulators"/>
</dbReference>
<reference evidence="6 7" key="1">
    <citation type="submission" date="2019-11" db="EMBL/GenBank/DDBJ databases">
        <title>Novel species isolated from a subtropical stream in China.</title>
        <authorList>
            <person name="Lu H."/>
        </authorList>
    </citation>
    <scope>NUCLEOTIDE SEQUENCE [LARGE SCALE GENOMIC DNA]</scope>
    <source>
        <strain evidence="6 7">FT92W</strain>
    </source>
</reference>
<proteinExistence type="predicted"/>